<dbReference type="EMBL" id="BQXO01000001">
    <property type="protein sequence ID" value="GKT05182.1"/>
    <property type="molecule type" value="Genomic_DNA"/>
</dbReference>
<dbReference type="Gene3D" id="3.40.50.300">
    <property type="entry name" value="P-loop containing nucleotide triphosphate hydrolases"/>
    <property type="match status" value="1"/>
</dbReference>
<comment type="caution">
    <text evidence="11">The sequence shown here is derived from an EMBL/GenBank/DDBJ whole genome shotgun (WGS) entry which is preliminary data.</text>
</comment>
<dbReference type="InterPro" id="IPR027417">
    <property type="entry name" value="P-loop_NTPase"/>
</dbReference>
<sequence>MNVKELLQQLSAGQIAPLYLITGTEAYLLNQIQNAFLRLIPDEQVQMNVGRYDMDQTPVAVALDDAMSLPFFGEHRLVMINKPLFLTGDTHKAKVDHDLDALLNYIHHPEPTTIFVVLAPYEKLDGRKKLVKQLKKQAVNVSVAPLSEAQGRQLVTEAANREGFTFADQALDLLVQRTNADLSLMMANLTKLELYGVADHEITTDAVLGLVPQSLADNVFELVTAVLNRQVGQAVSQYHELLLNGEEPLRINAVLVSQFRLLLQAKVLSGRGLSQGAISSTLKVHPYRVKLALQSNRRFSQRDLSRAFLGLINVETQLKQTSQDPELLFNLFMLAFTNQAA</sequence>
<dbReference type="PANTHER" id="PTHR34388:SF1">
    <property type="entry name" value="DNA POLYMERASE III SUBUNIT DELTA"/>
    <property type="match status" value="1"/>
</dbReference>
<dbReference type="SUPFAM" id="SSF52540">
    <property type="entry name" value="P-loop containing nucleoside triphosphate hydrolases"/>
    <property type="match status" value="1"/>
</dbReference>
<keyword evidence="4" id="KW-0548">Nucleotidyltransferase</keyword>
<evidence type="ECO:0000256" key="3">
    <source>
        <dbReference type="ARBA" id="ARBA00022679"/>
    </source>
</evidence>
<dbReference type="Proteomes" id="UP001628078">
    <property type="component" value="Unassembled WGS sequence"/>
</dbReference>
<dbReference type="Gene3D" id="1.10.8.60">
    <property type="match status" value="1"/>
</dbReference>
<evidence type="ECO:0000256" key="6">
    <source>
        <dbReference type="ARBA" id="ARBA00022932"/>
    </source>
</evidence>
<dbReference type="InterPro" id="IPR005790">
    <property type="entry name" value="DNA_polIII_delta"/>
</dbReference>
<feature type="domain" description="DNA polymerase III delta subunit-like C-terminal" evidence="10">
    <location>
        <begin position="217"/>
        <end position="335"/>
    </location>
</feature>
<dbReference type="SUPFAM" id="SSF48019">
    <property type="entry name" value="post-AAA+ oligomerization domain-like"/>
    <property type="match status" value="1"/>
</dbReference>
<dbReference type="NCBIfam" id="TIGR01128">
    <property type="entry name" value="holA"/>
    <property type="match status" value="1"/>
</dbReference>
<proteinExistence type="inferred from homology"/>
<evidence type="ECO:0000256" key="4">
    <source>
        <dbReference type="ARBA" id="ARBA00022695"/>
    </source>
</evidence>
<evidence type="ECO:0000256" key="5">
    <source>
        <dbReference type="ARBA" id="ARBA00022705"/>
    </source>
</evidence>
<accession>A0ABQ5JQC0</accession>
<dbReference type="Pfam" id="PF21694">
    <property type="entry name" value="DNA_pol3_delta_C"/>
    <property type="match status" value="1"/>
</dbReference>
<dbReference type="Pfam" id="PF06144">
    <property type="entry name" value="DNA_pol3_delta"/>
    <property type="match status" value="1"/>
</dbReference>
<organism evidence="11 12">
    <name type="scientific">Furfurilactobacillus curtus</name>
    <dbReference type="NCBI Taxonomy" id="1746200"/>
    <lineage>
        <taxon>Bacteria</taxon>
        <taxon>Bacillati</taxon>
        <taxon>Bacillota</taxon>
        <taxon>Bacilli</taxon>
        <taxon>Lactobacillales</taxon>
        <taxon>Lactobacillaceae</taxon>
        <taxon>Furfurilactobacillus</taxon>
    </lineage>
</organism>
<protein>
    <recommendedName>
        <fullName evidence="2">DNA polymerase III subunit delta</fullName>
        <ecNumber evidence="1">2.7.7.7</ecNumber>
    </recommendedName>
</protein>
<dbReference type="RefSeq" id="WP_407882435.1">
    <property type="nucleotide sequence ID" value="NZ_BQXO01000001.1"/>
</dbReference>
<comment type="similarity">
    <text evidence="7">Belongs to the DNA polymerase HolA subunit family.</text>
</comment>
<evidence type="ECO:0000256" key="2">
    <source>
        <dbReference type="ARBA" id="ARBA00017703"/>
    </source>
</evidence>
<dbReference type="InterPro" id="IPR008921">
    <property type="entry name" value="DNA_pol3_clamp-load_cplx_C"/>
</dbReference>
<feature type="domain" description="DNA polymerase III delta N-terminal" evidence="9">
    <location>
        <begin position="19"/>
        <end position="142"/>
    </location>
</feature>
<evidence type="ECO:0000313" key="12">
    <source>
        <dbReference type="Proteomes" id="UP001628078"/>
    </source>
</evidence>
<evidence type="ECO:0000313" key="11">
    <source>
        <dbReference type="EMBL" id="GKT05182.1"/>
    </source>
</evidence>
<dbReference type="Gene3D" id="1.20.272.10">
    <property type="match status" value="1"/>
</dbReference>
<dbReference type="InterPro" id="IPR048466">
    <property type="entry name" value="DNA_pol3_delta-like_C"/>
</dbReference>
<evidence type="ECO:0000256" key="7">
    <source>
        <dbReference type="ARBA" id="ARBA00034754"/>
    </source>
</evidence>
<evidence type="ECO:0000259" key="9">
    <source>
        <dbReference type="Pfam" id="PF06144"/>
    </source>
</evidence>
<comment type="catalytic activity">
    <reaction evidence="8">
        <text>DNA(n) + a 2'-deoxyribonucleoside 5'-triphosphate = DNA(n+1) + diphosphate</text>
        <dbReference type="Rhea" id="RHEA:22508"/>
        <dbReference type="Rhea" id="RHEA-COMP:17339"/>
        <dbReference type="Rhea" id="RHEA-COMP:17340"/>
        <dbReference type="ChEBI" id="CHEBI:33019"/>
        <dbReference type="ChEBI" id="CHEBI:61560"/>
        <dbReference type="ChEBI" id="CHEBI:173112"/>
        <dbReference type="EC" id="2.7.7.7"/>
    </reaction>
</comment>
<keyword evidence="3" id="KW-0808">Transferase</keyword>
<evidence type="ECO:0000256" key="8">
    <source>
        <dbReference type="ARBA" id="ARBA00049244"/>
    </source>
</evidence>
<evidence type="ECO:0000256" key="1">
    <source>
        <dbReference type="ARBA" id="ARBA00012417"/>
    </source>
</evidence>
<dbReference type="EC" id="2.7.7.7" evidence="1"/>
<dbReference type="PANTHER" id="PTHR34388">
    <property type="entry name" value="DNA POLYMERASE III SUBUNIT DELTA"/>
    <property type="match status" value="1"/>
</dbReference>
<keyword evidence="12" id="KW-1185">Reference proteome</keyword>
<name>A0ABQ5JQC0_9LACO</name>
<gene>
    <name evidence="11" type="primary">holA</name>
    <name evidence="11" type="ORF">JCM31185_04710</name>
</gene>
<reference evidence="11 12" key="1">
    <citation type="submission" date="2022-03" db="EMBL/GenBank/DDBJ databases">
        <title>Draft genome sequence of Furfurilactobacillus curtus JCM 31185.</title>
        <authorList>
            <person name="Suzuki S."/>
            <person name="Endo A."/>
            <person name="Kajikawa A."/>
        </authorList>
    </citation>
    <scope>NUCLEOTIDE SEQUENCE [LARGE SCALE GENOMIC DNA]</scope>
    <source>
        <strain evidence="11 12">JCM 31185</strain>
    </source>
</reference>
<keyword evidence="5" id="KW-0235">DNA replication</keyword>
<keyword evidence="6" id="KW-0239">DNA-directed DNA polymerase</keyword>
<dbReference type="InterPro" id="IPR010372">
    <property type="entry name" value="DNA_pol3_delta_N"/>
</dbReference>
<evidence type="ECO:0000259" key="10">
    <source>
        <dbReference type="Pfam" id="PF21694"/>
    </source>
</evidence>